<evidence type="ECO:0000313" key="1">
    <source>
        <dbReference type="EMBL" id="QQT01158.1"/>
    </source>
</evidence>
<evidence type="ECO:0000313" key="2">
    <source>
        <dbReference type="Proteomes" id="UP000595254"/>
    </source>
</evidence>
<proteinExistence type="predicted"/>
<keyword evidence="2" id="KW-1185">Reference proteome</keyword>
<accession>A0A974NNU3</accession>
<name>A0A974NNU3_PERPY</name>
<dbReference type="Proteomes" id="UP000595254">
    <property type="component" value="Chromosome"/>
</dbReference>
<gene>
    <name evidence="1" type="ORF">I6J18_04465</name>
</gene>
<dbReference type="KEGG" id="ppsr:I6J18_04465"/>
<sequence length="61" mass="7266">MKRLRLKVDYPPLYKKGMNFFIIAESEFIGIKSYVLQTVDMKGKLFISEEELIKKFAEVYK</sequence>
<organism evidence="1 2">
    <name type="scientific">Peribacillus psychrosaccharolyticus</name>
    <name type="common">Bacillus psychrosaccharolyticus</name>
    <dbReference type="NCBI Taxonomy" id="1407"/>
    <lineage>
        <taxon>Bacteria</taxon>
        <taxon>Bacillati</taxon>
        <taxon>Bacillota</taxon>
        <taxon>Bacilli</taxon>
        <taxon>Bacillales</taxon>
        <taxon>Bacillaceae</taxon>
        <taxon>Peribacillus</taxon>
    </lineage>
</organism>
<protein>
    <submittedName>
        <fullName evidence="1">Uncharacterized protein</fullName>
    </submittedName>
</protein>
<dbReference type="EMBL" id="CP068053">
    <property type="protein sequence ID" value="QQT01158.1"/>
    <property type="molecule type" value="Genomic_DNA"/>
</dbReference>
<dbReference type="AlphaFoldDB" id="A0A974NNU3"/>
<dbReference type="RefSeq" id="WP_040373237.1">
    <property type="nucleotide sequence ID" value="NZ_CP068053.1"/>
</dbReference>
<reference evidence="1 2" key="1">
    <citation type="submission" date="2021-01" db="EMBL/GenBank/DDBJ databases">
        <title>FDA dAtabase for Regulatory Grade micrObial Sequences (FDA-ARGOS): Supporting development and validation of Infectious Disease Dx tests.</title>
        <authorList>
            <person name="Nelson B."/>
            <person name="Plummer A."/>
            <person name="Tallon L."/>
            <person name="Sadzewicz L."/>
            <person name="Zhao X."/>
            <person name="Boylan J."/>
            <person name="Ott S."/>
            <person name="Bowen H."/>
            <person name="Vavikolanu K."/>
            <person name="Mehta A."/>
            <person name="Aluvathingal J."/>
            <person name="Nadendla S."/>
            <person name="Myers T."/>
            <person name="Yan Y."/>
            <person name="Sichtig H."/>
        </authorList>
    </citation>
    <scope>NUCLEOTIDE SEQUENCE [LARGE SCALE GENOMIC DNA]</scope>
    <source>
        <strain evidence="1 2">FDAARGOS_1161</strain>
    </source>
</reference>